<sequence length="1478" mass="171095">MNSSNSNLLTSSSYQNIIAKRSVFEVTEESVGNCKKIKPNFQEDINNVVPASHGYMTRHKLKQKQLASDNHFKTNVSLGTSFDKDKSIIQPIKTTKKKKKKPTITYKKKVELSYDNNIFGTNISLIKTSFKKEKSIIQPRKTIQIKKPSKTYKSKSKYDVTFNNCLLADKQTHAQRQKLPSLFESDSDLEIDYFQINHSKKSKVNEKFASSPEIEDIRPVFNKNAEIKTYYNKKSNIVKSQLKATYNAIGNQLISEENNFLEKMSDCSVFQNNINSNINTTDVMTYQNTCDTIKHEENKKLEMFTNSIKNHDSFLNGNLNFKLVKSNKSANLQLDSKCCCRSLFNFNKDANKISTSKTKHFAFDDDKKKFQTFLQQKQLEANMLKQLIESNESIIQSEGHVRNLNFPLFNQSRTKLISVDKNNHIEPYISQILKDFYVDFDYLSECFDSDSSDDELKGSINLNIKIYNEAPIPNDNLTFMKDEHLNTKTNKTTVITPNDDHNVSSNKNKNDVIPKRQNSIVFDLSDHNNIERDRSSNLIKDTIDDNVLTSDIKTIKQTNNFHIFKEENDNSDGRSISNMKVSKEFIINPKTCEKNLDSLDKNINTVTKITNIKNSDDHIVKFNKTKNNFIPKRQKSSLFDLSDHNNIERDKSSNLIKDTIDDNVLTSNVKTFKLIKNVNLLKEKNDNLDGNGISNVKLSKKSCEKNFVCSNENINTETKMSNIKNSVDHIVEFNETKNCTIPKQHNSSLFNLFDYNDIESDSSSDDDCYKLLIDEKLINSKISDIQIKNEGGVQLMNVNAKKTNIQIKNEESVQLRNVNNRNMNTQIKNDQDNKLINLNTDTKIQNKNAIKSVLPKKESILCNKPDNSCVLNEAETTLQDYNLFMSIEKCNEFYKKQPLNKGISFNENKHFSKSVQDIFSEMYVDTVFVSNCQHMVELCDGQLRNVELMNIKNQNYKNKMFKEKCNQPIPNNIQPITEKEMNTNCKQSNKPLLNPISTLQKLNSSQKQKNISNIQIRMKLREMLKSNQPMNVILKSTEFKNLSNFCEEEISSTICVLLFENIFNPLKITGLTTFGVNCENMNNEEKNELFGSTNLSITCPKIMKLTSITLELVKLLQSDRLISMILNSIRNNILNKKINLNNKTDHQLIMQTLYLVDICNRLGMLKYIQTFIWDSIVLLPNKYCCVLFMSLMLWNNCLPVKLNNEQDPVIIMAISYLIAKRKSYSKINIDATVDHNIYQQELINLLSFYYNYSFTVDLPTNLIKHKHKPDFFPSVMMVLKCSYAKDMVEFTIHCLFPIIEEYLNTQQDEAYAIQTMESIFHSFKLFRFSFRPTVTGYLNSRKSTENNFEEDKTSTYTTLYQSYKTLLNKMIEYINDSRPRSQYFEELLVSIIMLLGCVDYCTCCAILMKWEPKFEPSPILTRKYDIFKSILGHTLWNRLCVIDDINTIMCLINCLSFVMETSYLYCPAKQKSRNSKKK</sequence>
<accession>A0A5E4MK93</accession>
<gene>
    <name evidence="1" type="ORF">CINCED_3A011875</name>
</gene>
<evidence type="ECO:0000313" key="1">
    <source>
        <dbReference type="EMBL" id="VVC30234.1"/>
    </source>
</evidence>
<dbReference type="EMBL" id="CABPRJ010000510">
    <property type="protein sequence ID" value="VVC30234.1"/>
    <property type="molecule type" value="Genomic_DNA"/>
</dbReference>
<evidence type="ECO:0000313" key="2">
    <source>
        <dbReference type="Proteomes" id="UP000325440"/>
    </source>
</evidence>
<proteinExistence type="predicted"/>
<keyword evidence="2" id="KW-1185">Reference proteome</keyword>
<evidence type="ECO:0008006" key="3">
    <source>
        <dbReference type="Google" id="ProtNLM"/>
    </source>
</evidence>
<name>A0A5E4MK93_9HEMI</name>
<dbReference type="OrthoDB" id="6623900at2759"/>
<reference evidence="1 2" key="1">
    <citation type="submission" date="2019-08" db="EMBL/GenBank/DDBJ databases">
        <authorList>
            <person name="Alioto T."/>
            <person name="Alioto T."/>
            <person name="Gomez Garrido J."/>
        </authorList>
    </citation>
    <scope>NUCLEOTIDE SEQUENCE [LARGE SCALE GENOMIC DNA]</scope>
</reference>
<dbReference type="Proteomes" id="UP000325440">
    <property type="component" value="Unassembled WGS sequence"/>
</dbReference>
<organism evidence="1 2">
    <name type="scientific">Cinara cedri</name>
    <dbReference type="NCBI Taxonomy" id="506608"/>
    <lineage>
        <taxon>Eukaryota</taxon>
        <taxon>Metazoa</taxon>
        <taxon>Ecdysozoa</taxon>
        <taxon>Arthropoda</taxon>
        <taxon>Hexapoda</taxon>
        <taxon>Insecta</taxon>
        <taxon>Pterygota</taxon>
        <taxon>Neoptera</taxon>
        <taxon>Paraneoptera</taxon>
        <taxon>Hemiptera</taxon>
        <taxon>Sternorrhyncha</taxon>
        <taxon>Aphidomorpha</taxon>
        <taxon>Aphidoidea</taxon>
        <taxon>Aphididae</taxon>
        <taxon>Lachninae</taxon>
        <taxon>Cinara</taxon>
    </lineage>
</organism>
<protein>
    <recommendedName>
        <fullName evidence="3">Protein PF14_0175-like</fullName>
    </recommendedName>
</protein>